<feature type="transmembrane region" description="Helical" evidence="2">
    <location>
        <begin position="231"/>
        <end position="260"/>
    </location>
</feature>
<keyword evidence="4" id="KW-1185">Reference proteome</keyword>
<feature type="compositionally biased region" description="Low complexity" evidence="1">
    <location>
        <begin position="25"/>
        <end position="42"/>
    </location>
</feature>
<evidence type="ECO:0000313" key="3">
    <source>
        <dbReference type="EnsemblPlants" id="ORUFI02G06720.2"/>
    </source>
</evidence>
<evidence type="ECO:0000313" key="4">
    <source>
        <dbReference type="Proteomes" id="UP000008022"/>
    </source>
</evidence>
<dbReference type="InterPro" id="IPR032818">
    <property type="entry name" value="DedA-like"/>
</dbReference>
<keyword evidence="2" id="KW-0812">Transmembrane</keyword>
<proteinExistence type="predicted"/>
<accession>A0A0E0NAX7</accession>
<evidence type="ECO:0000256" key="2">
    <source>
        <dbReference type="SAM" id="Phobius"/>
    </source>
</evidence>
<dbReference type="Proteomes" id="UP000008022">
    <property type="component" value="Unassembled WGS sequence"/>
</dbReference>
<evidence type="ECO:0000256" key="1">
    <source>
        <dbReference type="SAM" id="MobiDB-lite"/>
    </source>
</evidence>
<feature type="transmembrane region" description="Helical" evidence="2">
    <location>
        <begin position="87"/>
        <end position="108"/>
    </location>
</feature>
<keyword evidence="2" id="KW-1133">Transmembrane helix</keyword>
<reference evidence="3" key="2">
    <citation type="submission" date="2015-06" db="UniProtKB">
        <authorList>
            <consortium name="EnsemblPlants"/>
        </authorList>
    </citation>
    <scope>IDENTIFICATION</scope>
</reference>
<reference evidence="4" key="1">
    <citation type="submission" date="2013-06" db="EMBL/GenBank/DDBJ databases">
        <authorList>
            <person name="Zhao Q."/>
        </authorList>
    </citation>
    <scope>NUCLEOTIDE SEQUENCE</scope>
    <source>
        <strain evidence="4">cv. W1943</strain>
    </source>
</reference>
<feature type="region of interest" description="Disordered" evidence="1">
    <location>
        <begin position="1"/>
        <end position="20"/>
    </location>
</feature>
<dbReference type="Gramene" id="ORUFI02G06720.2">
    <property type="protein sequence ID" value="ORUFI02G06720.2"/>
    <property type="gene ID" value="ORUFI02G06720"/>
</dbReference>
<dbReference type="PANTHER" id="PTHR30353:SF0">
    <property type="entry name" value="TRANSMEMBRANE PROTEIN"/>
    <property type="match status" value="1"/>
</dbReference>
<feature type="region of interest" description="Disordered" evidence="1">
    <location>
        <begin position="25"/>
        <end position="49"/>
    </location>
</feature>
<protein>
    <submittedName>
        <fullName evidence="3">Uncharacterized protein</fullName>
    </submittedName>
</protein>
<name>A0A0E0NAX7_ORYRU</name>
<feature type="transmembrane region" description="Helical" evidence="2">
    <location>
        <begin position="202"/>
        <end position="225"/>
    </location>
</feature>
<organism evidence="3 4">
    <name type="scientific">Oryza rufipogon</name>
    <name type="common">Brownbeard rice</name>
    <name type="synonym">Asian wild rice</name>
    <dbReference type="NCBI Taxonomy" id="4529"/>
    <lineage>
        <taxon>Eukaryota</taxon>
        <taxon>Viridiplantae</taxon>
        <taxon>Streptophyta</taxon>
        <taxon>Embryophyta</taxon>
        <taxon>Tracheophyta</taxon>
        <taxon>Spermatophyta</taxon>
        <taxon>Magnoliopsida</taxon>
        <taxon>Liliopsida</taxon>
        <taxon>Poales</taxon>
        <taxon>Poaceae</taxon>
        <taxon>BOP clade</taxon>
        <taxon>Oryzoideae</taxon>
        <taxon>Oryzeae</taxon>
        <taxon>Oryzinae</taxon>
        <taxon>Oryza</taxon>
    </lineage>
</organism>
<dbReference type="EnsemblPlants" id="ORUFI02G06720.2">
    <property type="protein sequence ID" value="ORUFI02G06720.2"/>
    <property type="gene ID" value="ORUFI02G06720"/>
</dbReference>
<dbReference type="PANTHER" id="PTHR30353">
    <property type="entry name" value="INNER MEMBRANE PROTEIN DEDA-RELATED"/>
    <property type="match status" value="1"/>
</dbReference>
<keyword evidence="2" id="KW-0472">Membrane</keyword>
<dbReference type="AlphaFoldDB" id="A0A0E0NAX7"/>
<sequence>MATVAGRFGSPPPLPLPRLRRRATFSAGARRSAARGRITSSRNFSRMDSCAARASASGAESSSGGGEDESEIIDAMEVKSSSTAASFLAKVALALGVAATATVISLFMRQPSSGPSFSLPQIVDASAPPDAAATIGYTFSLFGKKVIVPEYTPGQTRASEDISSKIGIGKEKALSISLERFSVGVRNPTGFLAGALGIPADCYFAGVCCGCLFTLPIQLAVGFFLRERPVVALASVAAAVGMWTVFPYAAAACTALFFYLSRRNSSN</sequence>